<accession>A0AAU2JYX0</accession>
<dbReference type="GO" id="GO:0009898">
    <property type="term" value="C:cytoplasmic side of plasma membrane"/>
    <property type="evidence" value="ECO:0007669"/>
    <property type="project" value="TreeGrafter"/>
</dbReference>
<dbReference type="InterPro" id="IPR050625">
    <property type="entry name" value="ParA/MinD_ATPase"/>
</dbReference>
<dbReference type="EMBL" id="CP108264">
    <property type="protein sequence ID" value="WTU77047.1"/>
    <property type="molecule type" value="Genomic_DNA"/>
</dbReference>
<dbReference type="GO" id="GO:0005829">
    <property type="term" value="C:cytosol"/>
    <property type="evidence" value="ECO:0007669"/>
    <property type="project" value="TreeGrafter"/>
</dbReference>
<dbReference type="SUPFAM" id="SSF52540">
    <property type="entry name" value="P-loop containing nucleoside triphosphate hydrolases"/>
    <property type="match status" value="1"/>
</dbReference>
<dbReference type="GO" id="GO:0005524">
    <property type="term" value="F:ATP binding"/>
    <property type="evidence" value="ECO:0007669"/>
    <property type="project" value="InterPro"/>
</dbReference>
<organism evidence="3">
    <name type="scientific">Streptomyces sp. NBC_00049</name>
    <dbReference type="NCBI Taxonomy" id="2903617"/>
    <lineage>
        <taxon>Bacteria</taxon>
        <taxon>Bacillati</taxon>
        <taxon>Actinomycetota</taxon>
        <taxon>Actinomycetes</taxon>
        <taxon>Kitasatosporales</taxon>
        <taxon>Streptomycetaceae</taxon>
        <taxon>Streptomyces</taxon>
    </lineage>
</organism>
<feature type="compositionally biased region" description="Basic and acidic residues" evidence="1">
    <location>
        <begin position="126"/>
        <end position="137"/>
    </location>
</feature>
<dbReference type="SUPFAM" id="SSF56112">
    <property type="entry name" value="Protein kinase-like (PK-like)"/>
    <property type="match status" value="1"/>
</dbReference>
<feature type="domain" description="Protein kinase" evidence="2">
    <location>
        <begin position="594"/>
        <end position="830"/>
    </location>
</feature>
<feature type="compositionally biased region" description="Basic and acidic residues" evidence="1">
    <location>
        <begin position="1"/>
        <end position="17"/>
    </location>
</feature>
<dbReference type="NCBIfam" id="NF041121">
    <property type="entry name" value="SAV_2336_NTERM"/>
    <property type="match status" value="1"/>
</dbReference>
<dbReference type="GO" id="GO:0016887">
    <property type="term" value="F:ATP hydrolysis activity"/>
    <property type="evidence" value="ECO:0007669"/>
    <property type="project" value="TreeGrafter"/>
</dbReference>
<protein>
    <submittedName>
        <fullName evidence="3">SAV_2336 family protein</fullName>
    </submittedName>
</protein>
<dbReference type="GO" id="GO:0051782">
    <property type="term" value="P:negative regulation of cell division"/>
    <property type="evidence" value="ECO:0007669"/>
    <property type="project" value="TreeGrafter"/>
</dbReference>
<feature type="region of interest" description="Disordered" evidence="1">
    <location>
        <begin position="1"/>
        <end position="25"/>
    </location>
</feature>
<feature type="region of interest" description="Disordered" evidence="1">
    <location>
        <begin position="68"/>
        <end position="90"/>
    </location>
</feature>
<dbReference type="InterPro" id="IPR000719">
    <property type="entry name" value="Prot_kinase_dom"/>
</dbReference>
<name>A0AAU2JYX0_9ACTN</name>
<dbReference type="SMART" id="SM00220">
    <property type="entry name" value="S_TKc"/>
    <property type="match status" value="1"/>
</dbReference>
<dbReference type="Gene3D" id="1.10.510.10">
    <property type="entry name" value="Transferase(Phosphotransferase) domain 1"/>
    <property type="match status" value="1"/>
</dbReference>
<dbReference type="AlphaFoldDB" id="A0AAU2JYX0"/>
<proteinExistence type="predicted"/>
<gene>
    <name evidence="3" type="ORF">OG327_28990</name>
</gene>
<dbReference type="InterPro" id="IPR011009">
    <property type="entry name" value="Kinase-like_dom_sf"/>
</dbReference>
<dbReference type="PANTHER" id="PTHR43384:SF14">
    <property type="entry name" value="ESX-1 SECRETION-ASSOCIATED PROTEIN ESPI"/>
    <property type="match status" value="1"/>
</dbReference>
<dbReference type="InterPro" id="IPR047738">
    <property type="entry name" value="SAV_2336-like_N"/>
</dbReference>
<dbReference type="GO" id="GO:0004672">
    <property type="term" value="F:protein kinase activity"/>
    <property type="evidence" value="ECO:0007669"/>
    <property type="project" value="InterPro"/>
</dbReference>
<feature type="region of interest" description="Disordered" evidence="1">
    <location>
        <begin position="563"/>
        <end position="594"/>
    </location>
</feature>
<feature type="region of interest" description="Disordered" evidence="1">
    <location>
        <begin position="836"/>
        <end position="862"/>
    </location>
</feature>
<reference evidence="3" key="1">
    <citation type="submission" date="2022-10" db="EMBL/GenBank/DDBJ databases">
        <title>The complete genomes of actinobacterial strains from the NBC collection.</title>
        <authorList>
            <person name="Joergensen T.S."/>
            <person name="Alvarez Arevalo M."/>
            <person name="Sterndorff E.B."/>
            <person name="Faurdal D."/>
            <person name="Vuksanovic O."/>
            <person name="Mourched A.-S."/>
            <person name="Charusanti P."/>
            <person name="Shaw S."/>
            <person name="Blin K."/>
            <person name="Weber T."/>
        </authorList>
    </citation>
    <scope>NUCLEOTIDE SEQUENCE</scope>
    <source>
        <strain evidence="3">NBC_00049</strain>
    </source>
</reference>
<dbReference type="InterPro" id="IPR027417">
    <property type="entry name" value="P-loop_NTPase"/>
</dbReference>
<feature type="compositionally biased region" description="Basic and acidic residues" evidence="1">
    <location>
        <begin position="80"/>
        <end position="90"/>
    </location>
</feature>
<dbReference type="PANTHER" id="PTHR43384">
    <property type="entry name" value="SEPTUM SITE-DETERMINING PROTEIN MIND HOMOLOG, CHLOROPLASTIC-RELATED"/>
    <property type="match status" value="1"/>
</dbReference>
<evidence type="ECO:0000259" key="2">
    <source>
        <dbReference type="SMART" id="SM00220"/>
    </source>
</evidence>
<evidence type="ECO:0000256" key="1">
    <source>
        <dbReference type="SAM" id="MobiDB-lite"/>
    </source>
</evidence>
<dbReference type="Gene3D" id="3.40.50.300">
    <property type="entry name" value="P-loop containing nucleotide triphosphate hydrolases"/>
    <property type="match status" value="1"/>
</dbReference>
<evidence type="ECO:0000313" key="3">
    <source>
        <dbReference type="EMBL" id="WTU77047.1"/>
    </source>
</evidence>
<feature type="region of interest" description="Disordered" evidence="1">
    <location>
        <begin position="119"/>
        <end position="142"/>
    </location>
</feature>
<sequence length="1151" mass="123803">MTGRDAGARGEGERAEAAGEGEPAEDRLDAVLRVLGAAGQDLNPQTVLDVLWLARCLSSDLARLPLEAARRPPRTAPAADDEHPAELPDPRERDATAALLDEDLPDLALPELHAAPLPPAAASQEPAEHPEPARADGPEPGMPVRVPEEKALVQELLVGRSLRPLKRKRPSRWRFELDEGATAAALAETWLPDVVMRPVRERWLNLALVVDDSVSMLLWHRLAVELQATLQRLGAFRSLRVHGLDTGAASGPVLRGRPFGAGGAPLPPSLLADPSGQTLVLVLSDGMGTAWRQGRMHGVLRRWAKYGPVAVVHTLPPALWDGSGIQADRWQVTTRLPGAPNTHWQVTDPVLPAELAGFSGVPVPVLEPTAEALRDWARLLTSPGATIGMPLLSPPRRRALIAPPREARGVQHFRDAASPEAYRLAAHLAAVSPVSVPVMRLVQNAVPWQARTAHLAEVFLGGLIRPVPAPVAGSWPLPPRHRVFEFTPEAERALLDAVPSAELLATGRRIGRRIEQLAGRSPDFPAWLAHPDGSDTVPSAFRSFTAVERRLLARFGVSMESLPAPTRREEPRLRSAQRWDPLTPQDPRQLGPYRLSGRRLGERSIVYRGHDTRGTEAAIRMMRPEMPASVTQLLTVEAEALRRMNGRYAPTLLATRLRDDPPWIAMQLVTMPGADGDPLPVLSDLVASGSGSRTAPFDLLTSLTLGWHLASALTICHTNGLVPAAFTADSVVVLQRSVLLTGLADCALDGEYAGTGPVPEQADSVYALGELLRQISSRSQAGARALSERMEMWQGDAWQQLRQMVMRCLSPDARERPTAPEVTELLARYVALARGGPQPGVRGSGGSGPAAERPPLEPRLRGAPPALTELRIGRRPVWSATRGTERAEFHRLLAGLRRPLGQSLRVTVAGLSPGSGRSTTVMTLGTLLSVVRGEPVLAVDGAPTAGDLIGHLTERNPGTLRDLAGLAPDASYEEIRRFTTRTRSGLEVITHTASYSTASPSHFDEYRRVLSLAARHYPVVLTDWADARIGTRAGAVLEQTDRLVLCCTNALHATEAVERQLAELRRAGWGALADRAVIVATALGGSGAVLTAQGVRAHLPTAGPVVFVPYDLHLSGRSERNLARLRPRTAEAYANLADRVFAGAVGISGGA</sequence>